<evidence type="ECO:0000256" key="7">
    <source>
        <dbReference type="ARBA" id="ARBA00047820"/>
    </source>
</evidence>
<evidence type="ECO:0000313" key="9">
    <source>
        <dbReference type="EMBL" id="MXV61129.1"/>
    </source>
</evidence>
<dbReference type="SMART" id="SM01131">
    <property type="entry name" value="DHHA2"/>
    <property type="match status" value="1"/>
</dbReference>
<comment type="catalytic activity">
    <reaction evidence="7">
        <text>diphosphate + H2O = 2 phosphate + H(+)</text>
        <dbReference type="Rhea" id="RHEA:24576"/>
        <dbReference type="ChEBI" id="CHEBI:15377"/>
        <dbReference type="ChEBI" id="CHEBI:15378"/>
        <dbReference type="ChEBI" id="CHEBI:33019"/>
        <dbReference type="ChEBI" id="CHEBI:43474"/>
        <dbReference type="EC" id="3.6.1.1"/>
    </reaction>
</comment>
<dbReference type="GO" id="GO:0046872">
    <property type="term" value="F:metal ion binding"/>
    <property type="evidence" value="ECO:0007669"/>
    <property type="project" value="UniProtKB-KW"/>
</dbReference>
<dbReference type="OrthoDB" id="114945at2157"/>
<evidence type="ECO:0000256" key="4">
    <source>
        <dbReference type="ARBA" id="ARBA00022801"/>
    </source>
</evidence>
<evidence type="ECO:0000256" key="1">
    <source>
        <dbReference type="ARBA" id="ARBA00001936"/>
    </source>
</evidence>
<dbReference type="PANTHER" id="PTHR12112">
    <property type="entry name" value="BNIP - RELATED"/>
    <property type="match status" value="1"/>
</dbReference>
<evidence type="ECO:0000259" key="8">
    <source>
        <dbReference type="SMART" id="SM01131"/>
    </source>
</evidence>
<dbReference type="GO" id="GO:0005737">
    <property type="term" value="C:cytoplasm"/>
    <property type="evidence" value="ECO:0007669"/>
    <property type="project" value="InterPro"/>
</dbReference>
<evidence type="ECO:0000256" key="5">
    <source>
        <dbReference type="ARBA" id="ARBA00023211"/>
    </source>
</evidence>
<dbReference type="GO" id="GO:0004427">
    <property type="term" value="F:inorganic diphosphate phosphatase activity"/>
    <property type="evidence" value="ECO:0007669"/>
    <property type="project" value="UniProtKB-EC"/>
</dbReference>
<evidence type="ECO:0000256" key="3">
    <source>
        <dbReference type="ARBA" id="ARBA00022723"/>
    </source>
</evidence>
<keyword evidence="10" id="KW-1185">Reference proteome</keyword>
<organism evidence="9 10">
    <name type="scientific">Natronorubrum halalkaliphilum</name>
    <dbReference type="NCBI Taxonomy" id="2691917"/>
    <lineage>
        <taxon>Archaea</taxon>
        <taxon>Methanobacteriati</taxon>
        <taxon>Methanobacteriota</taxon>
        <taxon>Stenosarchaea group</taxon>
        <taxon>Halobacteria</taxon>
        <taxon>Halobacteriales</taxon>
        <taxon>Natrialbaceae</taxon>
        <taxon>Natronorubrum</taxon>
    </lineage>
</organism>
<dbReference type="Gene3D" id="3.10.310.20">
    <property type="entry name" value="DHHA2 domain"/>
    <property type="match status" value="1"/>
</dbReference>
<keyword evidence="3" id="KW-0479">Metal-binding</keyword>
<dbReference type="EMBL" id="WUYX01000015">
    <property type="protein sequence ID" value="MXV61129.1"/>
    <property type="molecule type" value="Genomic_DNA"/>
</dbReference>
<dbReference type="FunFam" id="3.90.1640.10:FF:000001">
    <property type="entry name" value="Probable manganese-dependent inorganic pyrophosphatase"/>
    <property type="match status" value="1"/>
</dbReference>
<dbReference type="NCBIfam" id="NF003877">
    <property type="entry name" value="PRK05427.1"/>
    <property type="match status" value="1"/>
</dbReference>
<sequence length="308" mass="33496">MSNAIHVIGHQQPDTDTVCSAIAYARLKQAQETDAVPARAGALNPETKFVLDRWDVEAPALLEDATDDRLILVDHNEYSQTVPGAREAEIIEVVDHHRIGDVETSAPIFFRNEPVGSTATILTGLYDDADVEIDSQTAGLLLSGLLSDTVVLRSPTTTEADRTAAERLADSAGVEYEAYGKELLQQKSKLGEKAPREMVLGDFKEFEFGPHHVGIGQIETVEPDAVLTQREAVLDAMDAIVDEREYAVLLLLVTDLLEEESTALVAGDRTETVEAGLDVTFDGQEAFLPGVMSRKKQVVPPLEGAFEE</sequence>
<dbReference type="InterPro" id="IPR001667">
    <property type="entry name" value="DDH_dom"/>
</dbReference>
<dbReference type="InterPro" id="IPR038222">
    <property type="entry name" value="DHHA2_dom_sf"/>
</dbReference>
<dbReference type="AlphaFoldDB" id="A0A6B0VKN7"/>
<dbReference type="RefSeq" id="WP_160062748.1">
    <property type="nucleotide sequence ID" value="NZ_WUYX01000015.1"/>
</dbReference>
<accession>A0A6B0VKN7</accession>
<dbReference type="SUPFAM" id="SSF64182">
    <property type="entry name" value="DHH phosphoesterases"/>
    <property type="match status" value="1"/>
</dbReference>
<dbReference type="Proteomes" id="UP000434101">
    <property type="component" value="Unassembled WGS sequence"/>
</dbReference>
<dbReference type="Pfam" id="PF02833">
    <property type="entry name" value="DHHA2"/>
    <property type="match status" value="1"/>
</dbReference>
<dbReference type="Gene3D" id="3.90.1640.10">
    <property type="entry name" value="inorganic pyrophosphatase (n-terminal core)"/>
    <property type="match status" value="1"/>
</dbReference>
<name>A0A6B0VKN7_9EURY</name>
<dbReference type="InterPro" id="IPR038763">
    <property type="entry name" value="DHH_sf"/>
</dbReference>
<keyword evidence="4 9" id="KW-0378">Hydrolase</keyword>
<comment type="caution">
    <text evidence="9">The sequence shown here is derived from an EMBL/GenBank/DDBJ whole genome shotgun (WGS) entry which is preliminary data.</text>
</comment>
<comment type="cofactor">
    <cofactor evidence="1">
        <name>Mn(2+)</name>
        <dbReference type="ChEBI" id="CHEBI:29035"/>
    </cofactor>
</comment>
<evidence type="ECO:0000313" key="10">
    <source>
        <dbReference type="Proteomes" id="UP000434101"/>
    </source>
</evidence>
<keyword evidence="5" id="KW-0464">Manganese</keyword>
<evidence type="ECO:0000256" key="6">
    <source>
        <dbReference type="ARBA" id="ARBA00032535"/>
    </source>
</evidence>
<proteinExistence type="predicted"/>
<feature type="domain" description="DHHA2" evidence="8">
    <location>
        <begin position="180"/>
        <end position="306"/>
    </location>
</feature>
<protein>
    <recommendedName>
        <fullName evidence="2">inorganic diphosphatase</fullName>
        <ecNumber evidence="2">3.6.1.1</ecNumber>
    </recommendedName>
    <alternativeName>
        <fullName evidence="6">Pyrophosphate phospho-hydrolase</fullName>
    </alternativeName>
</protein>
<dbReference type="PANTHER" id="PTHR12112:SF22">
    <property type="entry name" value="MANGANESE-DEPENDENT INORGANIC PYROPHOSPHATASE-RELATED"/>
    <property type="match status" value="1"/>
</dbReference>
<dbReference type="InterPro" id="IPR004097">
    <property type="entry name" value="DHHA2"/>
</dbReference>
<reference evidence="9 10" key="1">
    <citation type="submission" date="2020-01" db="EMBL/GenBank/DDBJ databases">
        <title>Natronorubrum sp. JWXQ-INN 674 isolated from Inner Mongolia Autonomous Region of China.</title>
        <authorList>
            <person name="Xue Q."/>
        </authorList>
    </citation>
    <scope>NUCLEOTIDE SEQUENCE [LARGE SCALE GENOMIC DNA]</scope>
    <source>
        <strain evidence="9 10">JWXQ-INN-674</strain>
    </source>
</reference>
<gene>
    <name evidence="9" type="ORF">GS429_03455</name>
</gene>
<evidence type="ECO:0000256" key="2">
    <source>
        <dbReference type="ARBA" id="ARBA00012146"/>
    </source>
</evidence>
<dbReference type="EC" id="3.6.1.1" evidence="2"/>
<dbReference type="Pfam" id="PF01368">
    <property type="entry name" value="DHH"/>
    <property type="match status" value="1"/>
</dbReference>